<evidence type="ECO:0008006" key="3">
    <source>
        <dbReference type="Google" id="ProtNLM"/>
    </source>
</evidence>
<dbReference type="Proteomes" id="UP000503840">
    <property type="component" value="Unassembled WGS sequence"/>
</dbReference>
<evidence type="ECO:0000313" key="1">
    <source>
        <dbReference type="EMBL" id="GFM34855.1"/>
    </source>
</evidence>
<dbReference type="EMBL" id="BLVO01000016">
    <property type="protein sequence ID" value="GFM34855.1"/>
    <property type="molecule type" value="Genomic_DNA"/>
</dbReference>
<comment type="caution">
    <text evidence="1">The sequence shown here is derived from an EMBL/GenBank/DDBJ whole genome shotgun (WGS) entry which is preliminary data.</text>
</comment>
<reference evidence="1 2" key="1">
    <citation type="submission" date="2020-05" db="EMBL/GenBank/DDBJ databases">
        <title>Draft genome sequence of Desulfovibrio sp. strain HN2T.</title>
        <authorList>
            <person name="Ueno A."/>
            <person name="Tamazawa S."/>
            <person name="Tamamura S."/>
            <person name="Murakami T."/>
            <person name="Kiyama T."/>
            <person name="Inomata H."/>
            <person name="Amano Y."/>
            <person name="Miyakawa K."/>
            <person name="Tamaki H."/>
            <person name="Naganuma T."/>
            <person name="Kaneko K."/>
        </authorList>
    </citation>
    <scope>NUCLEOTIDE SEQUENCE [LARGE SCALE GENOMIC DNA]</scope>
    <source>
        <strain evidence="1 2">HN2</strain>
    </source>
</reference>
<proteinExistence type="predicted"/>
<dbReference type="Pfam" id="PF11171">
    <property type="entry name" value="DUF2958"/>
    <property type="match status" value="1"/>
</dbReference>
<keyword evidence="2" id="KW-1185">Reference proteome</keyword>
<protein>
    <recommendedName>
        <fullName evidence="3">DUF2958 domain-containing protein</fullName>
    </recommendedName>
</protein>
<dbReference type="AlphaFoldDB" id="A0A7J0BNW8"/>
<gene>
    <name evidence="1" type="ORF">DSM101010T_32200</name>
</gene>
<organism evidence="1 2">
    <name type="scientific">Desulfovibrio subterraneus</name>
    <dbReference type="NCBI Taxonomy" id="2718620"/>
    <lineage>
        <taxon>Bacteria</taxon>
        <taxon>Pseudomonadati</taxon>
        <taxon>Thermodesulfobacteriota</taxon>
        <taxon>Desulfovibrionia</taxon>
        <taxon>Desulfovibrionales</taxon>
        <taxon>Desulfovibrionaceae</taxon>
        <taxon>Desulfovibrio</taxon>
    </lineage>
</organism>
<sequence>MWNEPTKEQLDRIPRLYETEDRSPEAKSIYLHFFIGCSDWYVAEFDGEDTFFGFAILNCDYQNAEWGYFSFSELKDISIAGIEVDNDLHWYPRPFVLVDIMLEG</sequence>
<evidence type="ECO:0000313" key="2">
    <source>
        <dbReference type="Proteomes" id="UP000503840"/>
    </source>
</evidence>
<dbReference type="RefSeq" id="WP_174406505.1">
    <property type="nucleotide sequence ID" value="NZ_BLVO01000016.1"/>
</dbReference>
<name>A0A7J0BNW8_9BACT</name>
<dbReference type="InterPro" id="IPR021341">
    <property type="entry name" value="DUF2958"/>
</dbReference>
<accession>A0A7J0BNW8</accession>